<dbReference type="PANTHER" id="PTHR10000">
    <property type="entry name" value="PHOSPHOSERINE PHOSPHATASE"/>
    <property type="match status" value="1"/>
</dbReference>
<gene>
    <name evidence="1" type="ORF">PBAT_23200</name>
</gene>
<dbReference type="CDD" id="cd07516">
    <property type="entry name" value="HAD_Pase"/>
    <property type="match status" value="1"/>
</dbReference>
<dbReference type="Proteomes" id="UP000077355">
    <property type="component" value="Unassembled WGS sequence"/>
</dbReference>
<dbReference type="InterPro" id="IPR006379">
    <property type="entry name" value="HAD-SF_hydro_IIB"/>
</dbReference>
<evidence type="ECO:0000313" key="1">
    <source>
        <dbReference type="EMBL" id="OAB40223.1"/>
    </source>
</evidence>
<reference evidence="1 2" key="1">
    <citation type="submission" date="2016-03" db="EMBL/GenBank/DDBJ databases">
        <title>Draft genome sequence of Paenibacillus antarcticus CECT 5836.</title>
        <authorList>
            <person name="Shin S.-K."/>
            <person name="Yi H."/>
        </authorList>
    </citation>
    <scope>NUCLEOTIDE SEQUENCE [LARGE SCALE GENOMIC DNA]</scope>
    <source>
        <strain evidence="1 2">CECT 5836</strain>
    </source>
</reference>
<protein>
    <submittedName>
        <fullName evidence="1">Haloacid dehalogenase</fullName>
    </submittedName>
</protein>
<dbReference type="InterPro" id="IPR036412">
    <property type="entry name" value="HAD-like_sf"/>
</dbReference>
<dbReference type="EMBL" id="LVJI01000054">
    <property type="protein sequence ID" value="OAB40223.1"/>
    <property type="molecule type" value="Genomic_DNA"/>
</dbReference>
<dbReference type="SFLD" id="SFLDS00003">
    <property type="entry name" value="Haloacid_Dehalogenase"/>
    <property type="match status" value="1"/>
</dbReference>
<dbReference type="RefSeq" id="WP_068653030.1">
    <property type="nucleotide sequence ID" value="NZ_CP043611.1"/>
</dbReference>
<proteinExistence type="predicted"/>
<dbReference type="InterPro" id="IPR023214">
    <property type="entry name" value="HAD_sf"/>
</dbReference>
<comment type="caution">
    <text evidence="1">The sequence shown here is derived from an EMBL/GenBank/DDBJ whole genome shotgun (WGS) entry which is preliminary data.</text>
</comment>
<dbReference type="SFLD" id="SFLDG01140">
    <property type="entry name" value="C2.B:_Phosphomannomutase_and_P"/>
    <property type="match status" value="1"/>
</dbReference>
<keyword evidence="2" id="KW-1185">Reference proteome</keyword>
<dbReference type="InterPro" id="IPR000150">
    <property type="entry name" value="Cof"/>
</dbReference>
<dbReference type="AlphaFoldDB" id="A0A162M8T4"/>
<dbReference type="NCBIfam" id="TIGR01484">
    <property type="entry name" value="HAD-SF-IIB"/>
    <property type="match status" value="1"/>
</dbReference>
<dbReference type="PROSITE" id="PS01229">
    <property type="entry name" value="COF_2"/>
    <property type="match status" value="1"/>
</dbReference>
<dbReference type="NCBIfam" id="TIGR00099">
    <property type="entry name" value="Cof-subfamily"/>
    <property type="match status" value="1"/>
</dbReference>
<evidence type="ECO:0000313" key="2">
    <source>
        <dbReference type="Proteomes" id="UP000077355"/>
    </source>
</evidence>
<dbReference type="GO" id="GO:0016791">
    <property type="term" value="F:phosphatase activity"/>
    <property type="evidence" value="ECO:0007669"/>
    <property type="project" value="UniProtKB-ARBA"/>
</dbReference>
<dbReference type="SFLD" id="SFLDG01144">
    <property type="entry name" value="C2.B.4:_PGP_Like"/>
    <property type="match status" value="1"/>
</dbReference>
<dbReference type="Pfam" id="PF08282">
    <property type="entry name" value="Hydrolase_3"/>
    <property type="match status" value="1"/>
</dbReference>
<dbReference type="GO" id="GO:0005829">
    <property type="term" value="C:cytosol"/>
    <property type="evidence" value="ECO:0007669"/>
    <property type="project" value="TreeGrafter"/>
</dbReference>
<dbReference type="GO" id="GO:0000287">
    <property type="term" value="F:magnesium ion binding"/>
    <property type="evidence" value="ECO:0007669"/>
    <property type="project" value="TreeGrafter"/>
</dbReference>
<dbReference type="Gene3D" id="3.30.1240.10">
    <property type="match status" value="1"/>
</dbReference>
<dbReference type="OrthoDB" id="9790031at2"/>
<dbReference type="PANTHER" id="PTHR10000:SF8">
    <property type="entry name" value="HAD SUPERFAMILY HYDROLASE-LIKE, TYPE 3"/>
    <property type="match status" value="1"/>
</dbReference>
<name>A0A162M8T4_9BACL</name>
<dbReference type="Gene3D" id="3.40.50.1000">
    <property type="entry name" value="HAD superfamily/HAD-like"/>
    <property type="match status" value="1"/>
</dbReference>
<sequence>MNYRMIVLDLDDTLLCDDHTISPRTKKALMDAQEAGVKVVLASGRPTFAMTHIAKELELEKYGSFILSFNGAQIRNCTTNELLFSSTLTPETAHELYHISKKEEVGIHTYVGDDIVTPANNEYTDIEAQITGMPIVEEVDFINAIQEPVVKVLMVDSPERLVILEKKMQQQLEGKLNVVRSKPFFLEFTEAGVDKGTSLHHLIKKLDIQQDEVIAIGDSYNDLAMIKFAGLGVAMGNAPDDIKEIANYVTDTNMEDGVAKVVEAFILNKIVHTK</sequence>
<organism evidence="1 2">
    <name type="scientific">Paenibacillus antarcticus</name>
    <dbReference type="NCBI Taxonomy" id="253703"/>
    <lineage>
        <taxon>Bacteria</taxon>
        <taxon>Bacillati</taxon>
        <taxon>Bacillota</taxon>
        <taxon>Bacilli</taxon>
        <taxon>Bacillales</taxon>
        <taxon>Paenibacillaceae</taxon>
        <taxon>Paenibacillus</taxon>
    </lineage>
</organism>
<accession>A0A162M8T4</accession>
<dbReference type="SUPFAM" id="SSF56784">
    <property type="entry name" value="HAD-like"/>
    <property type="match status" value="1"/>
</dbReference>